<feature type="transmembrane region" description="Helical" evidence="6">
    <location>
        <begin position="224"/>
        <end position="246"/>
    </location>
</feature>
<evidence type="ECO:0000313" key="8">
    <source>
        <dbReference type="EMBL" id="MCT8970705.1"/>
    </source>
</evidence>
<dbReference type="AlphaFoldDB" id="A0AAW5QUL9"/>
<evidence type="ECO:0000313" key="9">
    <source>
        <dbReference type="Proteomes" id="UP001320898"/>
    </source>
</evidence>
<comment type="caution">
    <text evidence="8">The sequence shown here is derived from an EMBL/GenBank/DDBJ whole genome shotgun (WGS) entry which is preliminary data.</text>
</comment>
<feature type="transmembrane region" description="Helical" evidence="6">
    <location>
        <begin position="82"/>
        <end position="102"/>
    </location>
</feature>
<feature type="transmembrane region" description="Helical" evidence="6">
    <location>
        <begin position="58"/>
        <end position="75"/>
    </location>
</feature>
<feature type="transmembrane region" description="Helical" evidence="6">
    <location>
        <begin position="108"/>
        <end position="130"/>
    </location>
</feature>
<evidence type="ECO:0000256" key="3">
    <source>
        <dbReference type="ARBA" id="ARBA00022692"/>
    </source>
</evidence>
<proteinExistence type="inferred from homology"/>
<dbReference type="InterPro" id="IPR037185">
    <property type="entry name" value="EmrE-like"/>
</dbReference>
<evidence type="ECO:0000256" key="4">
    <source>
        <dbReference type="ARBA" id="ARBA00022989"/>
    </source>
</evidence>
<dbReference type="Pfam" id="PF00892">
    <property type="entry name" value="EamA"/>
    <property type="match status" value="2"/>
</dbReference>
<protein>
    <submittedName>
        <fullName evidence="8">DMT family transporter</fullName>
    </submittedName>
</protein>
<name>A0AAW5QUL9_9HYPH</name>
<evidence type="ECO:0000256" key="5">
    <source>
        <dbReference type="ARBA" id="ARBA00023136"/>
    </source>
</evidence>
<keyword evidence="4 6" id="KW-1133">Transmembrane helix</keyword>
<gene>
    <name evidence="8" type="ORF">MUB46_02420</name>
</gene>
<evidence type="ECO:0000256" key="2">
    <source>
        <dbReference type="ARBA" id="ARBA00007362"/>
    </source>
</evidence>
<reference evidence="8 9" key="1">
    <citation type="submission" date="2022-04" db="EMBL/GenBank/DDBJ databases">
        <authorList>
            <person name="Ye Y.-Q."/>
            <person name="Du Z.-J."/>
        </authorList>
    </citation>
    <scope>NUCLEOTIDE SEQUENCE [LARGE SCALE GENOMIC DNA]</scope>
    <source>
        <strain evidence="8 9">A6E488</strain>
    </source>
</reference>
<dbReference type="PANTHER" id="PTHR32322:SF2">
    <property type="entry name" value="EAMA DOMAIN-CONTAINING PROTEIN"/>
    <property type="match status" value="1"/>
</dbReference>
<evidence type="ECO:0000256" key="1">
    <source>
        <dbReference type="ARBA" id="ARBA00004141"/>
    </source>
</evidence>
<feature type="transmembrane region" description="Helical" evidence="6">
    <location>
        <begin position="281"/>
        <end position="300"/>
    </location>
</feature>
<evidence type="ECO:0000256" key="6">
    <source>
        <dbReference type="SAM" id="Phobius"/>
    </source>
</evidence>
<accession>A0AAW5QUL9</accession>
<sequence length="310" mass="31247">MTAGETTGSRAASADPGRGLSPTLGIVLVLVAATGFGLLPILLRGAYAGGLSPEAATFYRYGVPALVFVPLIVRFNGDFRAAAIAVATGLVLGFGVLGYFRALHDMPVAVAALIFFTFPLFAVVVGFLAFRLRPDRRSLAGALMVLIACTLFLDPTAIAARPMAVLHAFAAPAAYATGILVMAHVLSGADRLATLGGIYLGTAISSGLPLVAGAPGGLFPDTPVGFAAALGLLTIGGIVPQVALVFAAPVIGPARTSIIAAFELVVALGSGWLVLGEPIRLVEVVSAALIVTAVVLAATARPAHVKSATA</sequence>
<feature type="domain" description="EamA" evidence="7">
    <location>
        <begin position="164"/>
        <end position="297"/>
    </location>
</feature>
<feature type="transmembrane region" description="Helical" evidence="6">
    <location>
        <begin position="198"/>
        <end position="218"/>
    </location>
</feature>
<keyword evidence="3 6" id="KW-0812">Transmembrane</keyword>
<dbReference type="SUPFAM" id="SSF103481">
    <property type="entry name" value="Multidrug resistance efflux transporter EmrE"/>
    <property type="match status" value="2"/>
</dbReference>
<feature type="transmembrane region" description="Helical" evidence="6">
    <location>
        <begin position="20"/>
        <end position="43"/>
    </location>
</feature>
<dbReference type="EMBL" id="JALIDZ010000001">
    <property type="protein sequence ID" value="MCT8970705.1"/>
    <property type="molecule type" value="Genomic_DNA"/>
</dbReference>
<keyword evidence="9" id="KW-1185">Reference proteome</keyword>
<dbReference type="PANTHER" id="PTHR32322">
    <property type="entry name" value="INNER MEMBRANE TRANSPORTER"/>
    <property type="match status" value="1"/>
</dbReference>
<organism evidence="8 9">
    <name type="scientific">Microbaculum marinisediminis</name>
    <dbReference type="NCBI Taxonomy" id="2931392"/>
    <lineage>
        <taxon>Bacteria</taxon>
        <taxon>Pseudomonadati</taxon>
        <taxon>Pseudomonadota</taxon>
        <taxon>Alphaproteobacteria</taxon>
        <taxon>Hyphomicrobiales</taxon>
        <taxon>Tepidamorphaceae</taxon>
        <taxon>Microbaculum</taxon>
    </lineage>
</organism>
<feature type="transmembrane region" description="Helical" evidence="6">
    <location>
        <begin position="258"/>
        <end position="275"/>
    </location>
</feature>
<dbReference type="InterPro" id="IPR000620">
    <property type="entry name" value="EamA_dom"/>
</dbReference>
<evidence type="ECO:0000259" key="7">
    <source>
        <dbReference type="Pfam" id="PF00892"/>
    </source>
</evidence>
<feature type="domain" description="EamA" evidence="7">
    <location>
        <begin position="24"/>
        <end position="152"/>
    </location>
</feature>
<dbReference type="Proteomes" id="UP001320898">
    <property type="component" value="Unassembled WGS sequence"/>
</dbReference>
<feature type="transmembrane region" description="Helical" evidence="6">
    <location>
        <begin position="164"/>
        <end position="186"/>
    </location>
</feature>
<dbReference type="RefSeq" id="WP_261614267.1">
    <property type="nucleotide sequence ID" value="NZ_JALIDZ010000001.1"/>
</dbReference>
<dbReference type="GO" id="GO:0016020">
    <property type="term" value="C:membrane"/>
    <property type="evidence" value="ECO:0007669"/>
    <property type="project" value="UniProtKB-SubCell"/>
</dbReference>
<keyword evidence="5 6" id="KW-0472">Membrane</keyword>
<dbReference type="InterPro" id="IPR050638">
    <property type="entry name" value="AA-Vitamin_Transporters"/>
</dbReference>
<comment type="similarity">
    <text evidence="2">Belongs to the EamA transporter family.</text>
</comment>
<comment type="subcellular location">
    <subcellularLocation>
        <location evidence="1">Membrane</location>
        <topology evidence="1">Multi-pass membrane protein</topology>
    </subcellularLocation>
</comment>
<feature type="transmembrane region" description="Helical" evidence="6">
    <location>
        <begin position="139"/>
        <end position="158"/>
    </location>
</feature>